<protein>
    <recommendedName>
        <fullName evidence="2">histidine kinase</fullName>
        <ecNumber evidence="2">2.7.13.3</ecNumber>
    </recommendedName>
</protein>
<dbReference type="PROSITE" id="PS50109">
    <property type="entry name" value="HIS_KIN"/>
    <property type="match status" value="1"/>
</dbReference>
<dbReference type="Pfam" id="PF07495">
    <property type="entry name" value="Y_Y_Y"/>
    <property type="match status" value="1"/>
</dbReference>
<evidence type="ECO:0000313" key="12">
    <source>
        <dbReference type="Proteomes" id="UP001596043"/>
    </source>
</evidence>
<dbReference type="GO" id="GO:0005524">
    <property type="term" value="F:ATP binding"/>
    <property type="evidence" value="ECO:0007669"/>
    <property type="project" value="UniProtKB-KW"/>
</dbReference>
<name>A0ABV9HYW1_9FLAO</name>
<dbReference type="InterPro" id="IPR036890">
    <property type="entry name" value="HATPase_C_sf"/>
</dbReference>
<evidence type="ECO:0000256" key="4">
    <source>
        <dbReference type="ARBA" id="ARBA00022679"/>
    </source>
</evidence>
<gene>
    <name evidence="11" type="ORF">ACFO3O_12195</name>
</gene>
<dbReference type="SMART" id="SM00387">
    <property type="entry name" value="HATPase_c"/>
    <property type="match status" value="1"/>
</dbReference>
<comment type="catalytic activity">
    <reaction evidence="1">
        <text>ATP + protein L-histidine = ADP + protein N-phospho-L-histidine.</text>
        <dbReference type="EC" id="2.7.13.3"/>
    </reaction>
</comment>
<dbReference type="Pfam" id="PF07730">
    <property type="entry name" value="HisKA_3"/>
    <property type="match status" value="1"/>
</dbReference>
<keyword evidence="9" id="KW-1133">Transmembrane helix</keyword>
<feature type="transmembrane region" description="Helical" evidence="9">
    <location>
        <begin position="791"/>
        <end position="809"/>
    </location>
</feature>
<organism evidence="11 12">
    <name type="scientific">Dokdonia ponticola</name>
    <dbReference type="NCBI Taxonomy" id="2041041"/>
    <lineage>
        <taxon>Bacteria</taxon>
        <taxon>Pseudomonadati</taxon>
        <taxon>Bacteroidota</taxon>
        <taxon>Flavobacteriia</taxon>
        <taxon>Flavobacteriales</taxon>
        <taxon>Flavobacteriaceae</taxon>
        <taxon>Dokdonia</taxon>
    </lineage>
</organism>
<dbReference type="Pfam" id="PF02518">
    <property type="entry name" value="HATPase_c"/>
    <property type="match status" value="1"/>
</dbReference>
<proteinExistence type="predicted"/>
<evidence type="ECO:0000256" key="1">
    <source>
        <dbReference type="ARBA" id="ARBA00000085"/>
    </source>
</evidence>
<dbReference type="InterPro" id="IPR003594">
    <property type="entry name" value="HATPase_dom"/>
</dbReference>
<dbReference type="InterPro" id="IPR011123">
    <property type="entry name" value="Y_Y_Y"/>
</dbReference>
<evidence type="ECO:0000256" key="6">
    <source>
        <dbReference type="ARBA" id="ARBA00022777"/>
    </source>
</evidence>
<keyword evidence="8" id="KW-0902">Two-component regulatory system</keyword>
<evidence type="ECO:0000256" key="5">
    <source>
        <dbReference type="ARBA" id="ARBA00022741"/>
    </source>
</evidence>
<evidence type="ECO:0000256" key="2">
    <source>
        <dbReference type="ARBA" id="ARBA00012438"/>
    </source>
</evidence>
<evidence type="ECO:0000313" key="11">
    <source>
        <dbReference type="EMBL" id="MFC4634675.1"/>
    </source>
</evidence>
<keyword evidence="3" id="KW-0597">Phosphoprotein</keyword>
<comment type="caution">
    <text evidence="11">The sequence shown here is derived from an EMBL/GenBank/DDBJ whole genome shotgun (WGS) entry which is preliminary data.</text>
</comment>
<dbReference type="SUPFAM" id="SSF55874">
    <property type="entry name" value="ATPase domain of HSP90 chaperone/DNA topoisomerase II/histidine kinase"/>
    <property type="match status" value="1"/>
</dbReference>
<keyword evidence="9" id="KW-0472">Membrane</keyword>
<keyword evidence="5" id="KW-0547">Nucleotide-binding</keyword>
<dbReference type="Gene3D" id="2.60.40.10">
    <property type="entry name" value="Immunoglobulins"/>
    <property type="match status" value="1"/>
</dbReference>
<dbReference type="Proteomes" id="UP001596043">
    <property type="component" value="Unassembled WGS sequence"/>
</dbReference>
<dbReference type="SUPFAM" id="SSF69322">
    <property type="entry name" value="Tricorn protease domain 2"/>
    <property type="match status" value="1"/>
</dbReference>
<dbReference type="InterPro" id="IPR013783">
    <property type="entry name" value="Ig-like_fold"/>
</dbReference>
<dbReference type="InterPro" id="IPR005467">
    <property type="entry name" value="His_kinase_dom"/>
</dbReference>
<dbReference type="Gene3D" id="3.30.565.10">
    <property type="entry name" value="Histidine kinase-like ATPase, C-terminal domain"/>
    <property type="match status" value="1"/>
</dbReference>
<keyword evidence="7 11" id="KW-0067">ATP-binding</keyword>
<dbReference type="EC" id="2.7.13.3" evidence="2"/>
<dbReference type="RefSeq" id="WP_379979165.1">
    <property type="nucleotide sequence ID" value="NZ_JBHSFV010000007.1"/>
</dbReference>
<dbReference type="Gene3D" id="1.20.5.1930">
    <property type="match status" value="1"/>
</dbReference>
<keyword evidence="4" id="KW-0808">Transferase</keyword>
<dbReference type="PANTHER" id="PTHR24421">
    <property type="entry name" value="NITRATE/NITRITE SENSOR PROTEIN NARX-RELATED"/>
    <property type="match status" value="1"/>
</dbReference>
<reference evidence="12" key="1">
    <citation type="journal article" date="2019" name="Int. J. Syst. Evol. Microbiol.">
        <title>The Global Catalogue of Microorganisms (GCM) 10K type strain sequencing project: providing services to taxonomists for standard genome sequencing and annotation.</title>
        <authorList>
            <consortium name="The Broad Institute Genomics Platform"/>
            <consortium name="The Broad Institute Genome Sequencing Center for Infectious Disease"/>
            <person name="Wu L."/>
            <person name="Ma J."/>
        </authorList>
    </citation>
    <scope>NUCLEOTIDE SEQUENCE [LARGE SCALE GENOMIC DNA]</scope>
    <source>
        <strain evidence="12">YJ-61-S</strain>
    </source>
</reference>
<dbReference type="CDD" id="cd16917">
    <property type="entry name" value="HATPase_UhpB-NarQ-NarX-like"/>
    <property type="match status" value="1"/>
</dbReference>
<accession>A0ABV9HYW1</accession>
<dbReference type="SUPFAM" id="SSF101898">
    <property type="entry name" value="NHL repeat"/>
    <property type="match status" value="1"/>
</dbReference>
<dbReference type="InterPro" id="IPR011712">
    <property type="entry name" value="Sig_transdc_His_kin_sub3_dim/P"/>
</dbReference>
<dbReference type="PANTHER" id="PTHR24421:SF10">
    <property type="entry name" value="NITRATE_NITRITE SENSOR PROTEIN NARQ"/>
    <property type="match status" value="1"/>
</dbReference>
<dbReference type="InterPro" id="IPR050482">
    <property type="entry name" value="Sensor_HK_TwoCompSys"/>
</dbReference>
<sequence>MRVLLLFIFLLINIVGLAQDNSLYKKQFSQQDGLEIDEVQALAFDQNGFLWLGGGTNPSRSKILTNTNPTLLQRFNGNSFHTIPLPTDKENNNIIDIFKRKDGQFYIVTDSSLFLFNPISTEFTQIKVPEDTGISPVFEYEGKNYIITQNGLEIIINSIHPDLRLVERFRFTTTVNRILIDKKTQFIPFEDIIVISDDNFPITFVNWDGKVLKTIDASDFENERERSLRKKWIDAHFLKNGQHYVLLYNNPQLYSIAPKTMELIAVTSNENQLFSDNLKTYSDPKGGHTIISSYNKELSIQSLDDTNQLTTVYNNKSFGNTGRIEIVSKDTNHDVWFTANNTLHYIKFSSDIITTLLPNKEIRAITSLSQKEYLIATEKDGWYLFNSTNNTIKPYATFEKGDVLKPYSSRNFFLEGSTIWSNDTSGGIIKVDTLTRETQYYRHYPTICMVRPTDSTIIYGTNGYHLMEFNTHQKTHTPLISTDSLDIFDLEWRQADNYIVASTNKGLLTYDLNSKEHAFYNDPTQLPDPFLLMGEYHPEYGYIQGSRSGIVTTFDLATKEFKTLYQDELQAGIATILFDDQDNWWINTFNGIVSFNLESKKTNRFSVKDGFTNNEANRYSALKTKQGFLVGTIQGLNFFKPDVLQPEINDAQITLLRVSAYNTQEKKYTISHDQYAFLPADRYGAKSSLRDSRPSGERSGKAETITLPSENRALEIDFALTQLDITRNERYRYRLDNKEWVAIGNTQSIRFPNLAAGRYILEIEALNFSGKKIGKSLLVPIHSEDFFYKTWWFFLAITLSIMSILLWMLRQQQLRKRLQEGFSQDLMQSQEEERARISKDLHDSVGQQLTLIKQKLQEQGKTDVSELTHKALEDIRHISRGLYPSIIKQLGLSGSVEQMLYDIDEQTDLFVSADIADIDDCFDSKAALHIYRFVQENVSNVMKHAFEEQSDEEVYAEQRRSTKAISVTIQQQQKTILITIQDNGKGFDVTEKQKNNSLGLKTMEERIRILAGTLTIESNPTSGTVITAQIPHSHAKN</sequence>
<keyword evidence="12" id="KW-1185">Reference proteome</keyword>
<evidence type="ECO:0000256" key="7">
    <source>
        <dbReference type="ARBA" id="ARBA00022840"/>
    </source>
</evidence>
<keyword evidence="6" id="KW-0418">Kinase</keyword>
<evidence type="ECO:0000256" key="9">
    <source>
        <dbReference type="SAM" id="Phobius"/>
    </source>
</evidence>
<dbReference type="InterPro" id="IPR015943">
    <property type="entry name" value="WD40/YVTN_repeat-like_dom_sf"/>
</dbReference>
<dbReference type="Gene3D" id="2.130.10.10">
    <property type="entry name" value="YVTN repeat-like/Quinoprotein amine dehydrogenase"/>
    <property type="match status" value="2"/>
</dbReference>
<evidence type="ECO:0000256" key="3">
    <source>
        <dbReference type="ARBA" id="ARBA00022553"/>
    </source>
</evidence>
<evidence type="ECO:0000256" key="8">
    <source>
        <dbReference type="ARBA" id="ARBA00023012"/>
    </source>
</evidence>
<keyword evidence="9" id="KW-0812">Transmembrane</keyword>
<evidence type="ECO:0000259" key="10">
    <source>
        <dbReference type="PROSITE" id="PS50109"/>
    </source>
</evidence>
<dbReference type="EMBL" id="JBHSFV010000007">
    <property type="protein sequence ID" value="MFC4634675.1"/>
    <property type="molecule type" value="Genomic_DNA"/>
</dbReference>
<feature type="domain" description="Histidine kinase" evidence="10">
    <location>
        <begin position="934"/>
        <end position="1034"/>
    </location>
</feature>